<dbReference type="AlphaFoldDB" id="A0AAW1BZA1"/>
<keyword evidence="6" id="KW-1015">Disulfide bond</keyword>
<keyword evidence="8" id="KW-1185">Reference proteome</keyword>
<evidence type="ECO:0000256" key="1">
    <source>
        <dbReference type="ARBA" id="ARBA00004613"/>
    </source>
</evidence>
<name>A0AAW1BZA1_CROAD</name>
<proteinExistence type="inferred from homology"/>
<gene>
    <name evidence="7" type="ORF">NXF25_005526</name>
</gene>
<protein>
    <submittedName>
        <fullName evidence="7">Resistin-like</fullName>
    </submittedName>
</protein>
<organism evidence="7 8">
    <name type="scientific">Crotalus adamanteus</name>
    <name type="common">Eastern diamondback rattlesnake</name>
    <dbReference type="NCBI Taxonomy" id="8729"/>
    <lineage>
        <taxon>Eukaryota</taxon>
        <taxon>Metazoa</taxon>
        <taxon>Chordata</taxon>
        <taxon>Craniata</taxon>
        <taxon>Vertebrata</taxon>
        <taxon>Euteleostomi</taxon>
        <taxon>Lepidosauria</taxon>
        <taxon>Squamata</taxon>
        <taxon>Bifurcata</taxon>
        <taxon>Unidentata</taxon>
        <taxon>Episquamata</taxon>
        <taxon>Toxicofera</taxon>
        <taxon>Serpentes</taxon>
        <taxon>Colubroidea</taxon>
        <taxon>Viperidae</taxon>
        <taxon>Crotalinae</taxon>
        <taxon>Crotalus</taxon>
    </lineage>
</organism>
<keyword evidence="4" id="KW-0372">Hormone</keyword>
<evidence type="ECO:0000256" key="4">
    <source>
        <dbReference type="ARBA" id="ARBA00022702"/>
    </source>
</evidence>
<accession>A0AAW1BZA1</accession>
<dbReference type="GO" id="GO:0005179">
    <property type="term" value="F:hormone activity"/>
    <property type="evidence" value="ECO:0007669"/>
    <property type="project" value="UniProtKB-KW"/>
</dbReference>
<dbReference type="FunFam" id="2.60.40.4230:FF:000001">
    <property type="entry name" value="Resistin-like beta"/>
    <property type="match status" value="1"/>
</dbReference>
<dbReference type="EMBL" id="JAOTOJ010000002">
    <property type="protein sequence ID" value="KAK9406752.1"/>
    <property type="molecule type" value="Genomic_DNA"/>
</dbReference>
<dbReference type="Proteomes" id="UP001474421">
    <property type="component" value="Unassembled WGS sequence"/>
</dbReference>
<dbReference type="Pfam" id="PF06954">
    <property type="entry name" value="Resistin"/>
    <property type="match status" value="1"/>
</dbReference>
<keyword evidence="5" id="KW-0732">Signal</keyword>
<evidence type="ECO:0000256" key="6">
    <source>
        <dbReference type="ARBA" id="ARBA00023157"/>
    </source>
</evidence>
<keyword evidence="3" id="KW-0964">Secreted</keyword>
<reference evidence="7 8" key="1">
    <citation type="journal article" date="2024" name="Proc. Natl. Acad. Sci. U.S.A.">
        <title>The genetic regulatory architecture and epigenomic basis for age-related changes in rattlesnake venom.</title>
        <authorList>
            <person name="Hogan M.P."/>
            <person name="Holding M.L."/>
            <person name="Nystrom G.S."/>
            <person name="Colston T.J."/>
            <person name="Bartlett D.A."/>
            <person name="Mason A.J."/>
            <person name="Ellsworth S.A."/>
            <person name="Rautsaw R.M."/>
            <person name="Lawrence K.C."/>
            <person name="Strickland J.L."/>
            <person name="He B."/>
            <person name="Fraser P."/>
            <person name="Margres M.J."/>
            <person name="Gilbert D.M."/>
            <person name="Gibbs H.L."/>
            <person name="Parkinson C.L."/>
            <person name="Rokyta D.R."/>
        </authorList>
    </citation>
    <scope>NUCLEOTIDE SEQUENCE [LARGE SCALE GENOMIC DNA]</scope>
    <source>
        <strain evidence="7">DRR0105</strain>
    </source>
</reference>
<sequence>MFLVQTRMVCQNTLESKSLLLKEFCITKMKKLFIFLLFTLLLSEKYANAQTCEIDSVIELKTKNLIASAVSSALSKMQLTCQSVSGQGAFAVCPSGFIPTSCACGMACGSWDIRQNSVCHCQCARIDWTSARCCKISVGS</sequence>
<comment type="similarity">
    <text evidence="2">Belongs to the resistin/FIZZ family.</text>
</comment>
<evidence type="ECO:0000256" key="5">
    <source>
        <dbReference type="ARBA" id="ARBA00022729"/>
    </source>
</evidence>
<comment type="caution">
    <text evidence="7">The sequence shown here is derived from an EMBL/GenBank/DDBJ whole genome shotgun (WGS) entry which is preliminary data.</text>
</comment>
<evidence type="ECO:0000256" key="3">
    <source>
        <dbReference type="ARBA" id="ARBA00022525"/>
    </source>
</evidence>
<dbReference type="InterPro" id="IPR009714">
    <property type="entry name" value="RELM"/>
</dbReference>
<dbReference type="Gene3D" id="2.60.40.4230">
    <property type="entry name" value="Resistin head domain"/>
    <property type="match status" value="1"/>
</dbReference>
<dbReference type="InterPro" id="IPR036262">
    <property type="entry name" value="Resistin-like_sf"/>
</dbReference>
<dbReference type="CDD" id="cd16333">
    <property type="entry name" value="RELM"/>
    <property type="match status" value="1"/>
</dbReference>
<comment type="subcellular location">
    <subcellularLocation>
        <location evidence="1">Secreted</location>
    </subcellularLocation>
</comment>
<evidence type="ECO:0000256" key="2">
    <source>
        <dbReference type="ARBA" id="ARBA00007258"/>
    </source>
</evidence>
<dbReference type="GO" id="GO:0005615">
    <property type="term" value="C:extracellular space"/>
    <property type="evidence" value="ECO:0007669"/>
    <property type="project" value="TreeGrafter"/>
</dbReference>
<dbReference type="SUPFAM" id="SSF111423">
    <property type="entry name" value="Resistin"/>
    <property type="match status" value="1"/>
</dbReference>
<evidence type="ECO:0000313" key="7">
    <source>
        <dbReference type="EMBL" id="KAK9406752.1"/>
    </source>
</evidence>
<evidence type="ECO:0000313" key="8">
    <source>
        <dbReference type="Proteomes" id="UP001474421"/>
    </source>
</evidence>
<dbReference type="PANTHER" id="PTHR21101:SF12">
    <property type="entry name" value="RESISTIN"/>
    <property type="match status" value="1"/>
</dbReference>
<dbReference type="PANTHER" id="PTHR21101">
    <property type="entry name" value="RESISTIN"/>
    <property type="match status" value="1"/>
</dbReference>